<dbReference type="Pfam" id="PF03992">
    <property type="entry name" value="ABM"/>
    <property type="match status" value="1"/>
</dbReference>
<gene>
    <name evidence="2" type="ORF">ACFWGY_05765</name>
</gene>
<dbReference type="EMBL" id="JBHXCV010000003">
    <property type="protein sequence ID" value="MFD6792824.1"/>
    <property type="molecule type" value="Genomic_DNA"/>
</dbReference>
<dbReference type="RefSeq" id="WP_258937601.1">
    <property type="nucleotide sequence ID" value="NZ_JANBBF010000012.1"/>
</dbReference>
<name>A0ABW6G0U2_9PSEU</name>
<dbReference type="InterPro" id="IPR007138">
    <property type="entry name" value="ABM_dom"/>
</dbReference>
<keyword evidence="2" id="KW-0560">Oxidoreductase</keyword>
<dbReference type="SUPFAM" id="SSF54909">
    <property type="entry name" value="Dimeric alpha+beta barrel"/>
    <property type="match status" value="1"/>
</dbReference>
<accession>A0ABW6G0U2</accession>
<comment type="caution">
    <text evidence="2">The sequence shown here is derived from an EMBL/GenBank/DDBJ whole genome shotgun (WGS) entry which is preliminary data.</text>
</comment>
<feature type="domain" description="ABM" evidence="1">
    <location>
        <begin position="5"/>
        <end position="95"/>
    </location>
</feature>
<dbReference type="InterPro" id="IPR011008">
    <property type="entry name" value="Dimeric_a/b-barrel"/>
</dbReference>
<evidence type="ECO:0000259" key="1">
    <source>
        <dbReference type="PROSITE" id="PS51725"/>
    </source>
</evidence>
<evidence type="ECO:0000313" key="2">
    <source>
        <dbReference type="EMBL" id="MFD6792824.1"/>
    </source>
</evidence>
<reference evidence="2 3" key="1">
    <citation type="submission" date="2024-09" db="EMBL/GenBank/DDBJ databases">
        <title>The Natural Products Discovery Center: Release of the First 8490 Sequenced Strains for Exploring Actinobacteria Biosynthetic Diversity.</title>
        <authorList>
            <person name="Kalkreuter E."/>
            <person name="Kautsar S.A."/>
            <person name="Yang D."/>
            <person name="Bader C.D."/>
            <person name="Teijaro C.N."/>
            <person name="Fluegel L."/>
            <person name="Davis C.M."/>
            <person name="Simpson J.R."/>
            <person name="Lauterbach L."/>
            <person name="Steele A.D."/>
            <person name="Gui C."/>
            <person name="Meng S."/>
            <person name="Li G."/>
            <person name="Viehrig K."/>
            <person name="Ye F."/>
            <person name="Su P."/>
            <person name="Kiefer A.F."/>
            <person name="Nichols A."/>
            <person name="Cepeda A.J."/>
            <person name="Yan W."/>
            <person name="Fan B."/>
            <person name="Jiang Y."/>
            <person name="Adhikari A."/>
            <person name="Zheng C.-J."/>
            <person name="Schuster L."/>
            <person name="Cowan T.M."/>
            <person name="Smanski M.J."/>
            <person name="Chevrette M.G."/>
            <person name="De Carvalho L.P.S."/>
            <person name="Shen B."/>
        </authorList>
    </citation>
    <scope>NUCLEOTIDE SEQUENCE [LARGE SCALE GENOMIC DNA]</scope>
    <source>
        <strain evidence="2 3">NPDC060353</strain>
    </source>
</reference>
<evidence type="ECO:0000313" key="3">
    <source>
        <dbReference type="Proteomes" id="UP001598673"/>
    </source>
</evidence>
<keyword evidence="2" id="KW-0503">Monooxygenase</keyword>
<dbReference type="Gene3D" id="3.30.70.100">
    <property type="match status" value="1"/>
</dbReference>
<protein>
    <submittedName>
        <fullName evidence="2">Antibiotic biosynthesis monooxygenase family protein</fullName>
        <ecNumber evidence="2">1.14.-.-</ecNumber>
    </submittedName>
</protein>
<dbReference type="PROSITE" id="PS51725">
    <property type="entry name" value="ABM"/>
    <property type="match status" value="1"/>
</dbReference>
<keyword evidence="3" id="KW-1185">Reference proteome</keyword>
<dbReference type="Proteomes" id="UP001598673">
    <property type="component" value="Unassembled WGS sequence"/>
</dbReference>
<dbReference type="GO" id="GO:0004497">
    <property type="term" value="F:monooxygenase activity"/>
    <property type="evidence" value="ECO:0007669"/>
    <property type="project" value="UniProtKB-KW"/>
</dbReference>
<sequence>MIAVIVEHAEFRVLPGRGAELEAAFARISDLLLGAQGCHGAELLHSVDHEDTYLLRVWWENLEDHTEVFARTEAGMSLAAVLGPYCDGPPHVVHYGGSAHA</sequence>
<organism evidence="2 3">
    <name type="scientific">Prauserella salsuginis</name>
    <dbReference type="NCBI Taxonomy" id="387889"/>
    <lineage>
        <taxon>Bacteria</taxon>
        <taxon>Bacillati</taxon>
        <taxon>Actinomycetota</taxon>
        <taxon>Actinomycetes</taxon>
        <taxon>Pseudonocardiales</taxon>
        <taxon>Pseudonocardiaceae</taxon>
        <taxon>Prauserella</taxon>
        <taxon>Prauserella salsuginis group</taxon>
    </lineage>
</organism>
<proteinExistence type="predicted"/>
<dbReference type="EC" id="1.14.-.-" evidence="2"/>